<evidence type="ECO:0000313" key="1">
    <source>
        <dbReference type="EMBL" id="MBB5109984.1"/>
    </source>
</evidence>
<dbReference type="RefSeq" id="WP_184927072.1">
    <property type="nucleotide sequence ID" value="NZ_BMSQ01000063.1"/>
</dbReference>
<evidence type="ECO:0000313" key="2">
    <source>
        <dbReference type="Proteomes" id="UP000549009"/>
    </source>
</evidence>
<dbReference type="Proteomes" id="UP000549009">
    <property type="component" value="Unassembled WGS sequence"/>
</dbReference>
<dbReference type="EMBL" id="JACHJD010000052">
    <property type="protein sequence ID" value="MBB5109984.1"/>
    <property type="molecule type" value="Genomic_DNA"/>
</dbReference>
<keyword evidence="2" id="KW-1185">Reference proteome</keyword>
<organism evidence="1 2">
    <name type="scientific">Streptomyces spectabilis</name>
    <dbReference type="NCBI Taxonomy" id="68270"/>
    <lineage>
        <taxon>Bacteria</taxon>
        <taxon>Bacillati</taxon>
        <taxon>Actinomycetota</taxon>
        <taxon>Actinomycetes</taxon>
        <taxon>Kitasatosporales</taxon>
        <taxon>Streptomycetaceae</taxon>
        <taxon>Streptomyces</taxon>
    </lineage>
</organism>
<proteinExistence type="predicted"/>
<comment type="caution">
    <text evidence="1">The sequence shown here is derived from an EMBL/GenBank/DDBJ whole genome shotgun (WGS) entry which is preliminary data.</text>
</comment>
<sequence>MPAPKVREFYAETVDSGATHVNEVAAGQPFALFWTCENTARLRLVGPHGVVFDQQGASSNAKGHWQIVEGISDTATFLLSAISSEEQMTSQYLVLFVPAADKTFRNLKVGSTLTLEG</sequence>
<accession>A0A7W8B430</accession>
<gene>
    <name evidence="1" type="ORF">FHS40_009114</name>
</gene>
<protein>
    <submittedName>
        <fullName evidence="1">Uncharacterized protein</fullName>
    </submittedName>
</protein>
<name>A0A7W8B430_STRST</name>
<dbReference type="AlphaFoldDB" id="A0A7W8B430"/>
<reference evidence="1 2" key="1">
    <citation type="submission" date="2020-08" db="EMBL/GenBank/DDBJ databases">
        <title>Genomic Encyclopedia of Type Strains, Phase III (KMG-III): the genomes of soil and plant-associated and newly described type strains.</title>
        <authorList>
            <person name="Whitman W."/>
        </authorList>
    </citation>
    <scope>NUCLEOTIDE SEQUENCE [LARGE SCALE GENOMIC DNA]</scope>
    <source>
        <strain evidence="1 2">CECT 3146</strain>
    </source>
</reference>